<dbReference type="InterPro" id="IPR050396">
    <property type="entry name" value="Glycosyltr_51/Transpeptidase"/>
</dbReference>
<organism evidence="4 5">
    <name type="scientific">Listeria fleischmannii FSL S10-1203</name>
    <dbReference type="NCBI Taxonomy" id="1265822"/>
    <lineage>
        <taxon>Bacteria</taxon>
        <taxon>Bacillati</taxon>
        <taxon>Bacillota</taxon>
        <taxon>Bacilli</taxon>
        <taxon>Bacillales</taxon>
        <taxon>Listeriaceae</taxon>
        <taxon>Listeria</taxon>
    </lineage>
</organism>
<evidence type="ECO:0000256" key="2">
    <source>
        <dbReference type="SAM" id="Phobius"/>
    </source>
</evidence>
<dbReference type="PANTHER" id="PTHR32282:SF29">
    <property type="entry name" value="PENICILLIN-BINDING PROTEIN 1A"/>
    <property type="match status" value="1"/>
</dbReference>
<accession>W7DLU4</accession>
<evidence type="ECO:0000259" key="3">
    <source>
        <dbReference type="Pfam" id="PF00912"/>
    </source>
</evidence>
<gene>
    <name evidence="4" type="ORF">MCOL2_10191</name>
</gene>
<dbReference type="GO" id="GO:0008955">
    <property type="term" value="F:peptidoglycan glycosyltransferase activity"/>
    <property type="evidence" value="ECO:0007669"/>
    <property type="project" value="TreeGrafter"/>
</dbReference>
<dbReference type="Proteomes" id="UP000019241">
    <property type="component" value="Unassembled WGS sequence"/>
</dbReference>
<proteinExistence type="predicted"/>
<dbReference type="GO" id="GO:0030288">
    <property type="term" value="C:outer membrane-bounded periplasmic space"/>
    <property type="evidence" value="ECO:0007669"/>
    <property type="project" value="TreeGrafter"/>
</dbReference>
<evidence type="ECO:0000256" key="1">
    <source>
        <dbReference type="ARBA" id="ARBA00022679"/>
    </source>
</evidence>
<feature type="transmembrane region" description="Helical" evidence="2">
    <location>
        <begin position="23"/>
        <end position="51"/>
    </location>
</feature>
<dbReference type="InterPro" id="IPR001264">
    <property type="entry name" value="Glyco_trans_51"/>
</dbReference>
<dbReference type="Pfam" id="PF00912">
    <property type="entry name" value="Transgly"/>
    <property type="match status" value="1"/>
</dbReference>
<dbReference type="Gene3D" id="1.10.3810.10">
    <property type="entry name" value="Biosynthetic peptidoglycan transglycosylase-like"/>
    <property type="match status" value="1"/>
</dbReference>
<keyword evidence="1" id="KW-0808">Transferase</keyword>
<protein>
    <submittedName>
        <fullName evidence="4">Penicillin-binding protein</fullName>
    </submittedName>
</protein>
<keyword evidence="2" id="KW-0812">Transmembrane</keyword>
<evidence type="ECO:0000313" key="5">
    <source>
        <dbReference type="Proteomes" id="UP000019241"/>
    </source>
</evidence>
<name>W7DLU4_9LIST</name>
<dbReference type="SUPFAM" id="SSF53955">
    <property type="entry name" value="Lysozyme-like"/>
    <property type="match status" value="1"/>
</dbReference>
<comment type="caution">
    <text evidence="4">The sequence shown here is derived from an EMBL/GenBank/DDBJ whole genome shotgun (WGS) entry which is preliminary data.</text>
</comment>
<feature type="non-terminal residue" evidence="4">
    <location>
        <position position="1"/>
    </location>
</feature>
<dbReference type="InterPro" id="IPR023346">
    <property type="entry name" value="Lysozyme-like_dom_sf"/>
</dbReference>
<keyword evidence="2" id="KW-0472">Membrane</keyword>
<sequence>SEYRSKKNECLTKKNQKGISQKIFFKSIFFVALFLAFFGIAAGASLFYVYAKDAPELTDSKLRDPLSSKLLDKDGKVFAEIGTERREYIEYKDIPKQLENAILATEDSRFYSHDA</sequence>
<dbReference type="InterPro" id="IPR036950">
    <property type="entry name" value="PBP_transglycosylase"/>
</dbReference>
<dbReference type="PANTHER" id="PTHR32282">
    <property type="entry name" value="BINDING PROTEIN TRANSPEPTIDASE, PUTATIVE-RELATED"/>
    <property type="match status" value="1"/>
</dbReference>
<reference evidence="4 5" key="1">
    <citation type="submission" date="2012-12" db="EMBL/GenBank/DDBJ databases">
        <title>Novel taxa of Listeriaceae from agricultural environments in the United States.</title>
        <authorList>
            <person name="den Bakker H.C."/>
            <person name="Allred A."/>
            <person name="Warchocki S."/>
            <person name="Wright E.M."/>
            <person name="Burrell A."/>
            <person name="Nightingale K.K."/>
            <person name="Kephart D."/>
            <person name="Wiedmann M."/>
        </authorList>
    </citation>
    <scope>NUCLEOTIDE SEQUENCE [LARGE SCALE GENOMIC DNA]</scope>
    <source>
        <strain evidence="4 5">FSL S10-1203</strain>
    </source>
</reference>
<keyword evidence="2" id="KW-1133">Transmembrane helix</keyword>
<dbReference type="AlphaFoldDB" id="W7DLU4"/>
<dbReference type="EMBL" id="AODM01000036">
    <property type="protein sequence ID" value="EUJ54430.1"/>
    <property type="molecule type" value="Genomic_DNA"/>
</dbReference>
<dbReference type="PATRIC" id="fig|1265822.4.peg.2069"/>
<evidence type="ECO:0000313" key="4">
    <source>
        <dbReference type="EMBL" id="EUJ54430.1"/>
    </source>
</evidence>
<feature type="domain" description="Glycosyl transferase family 51" evidence="3">
    <location>
        <begin position="74"/>
        <end position="114"/>
    </location>
</feature>
<dbReference type="GO" id="GO:0009252">
    <property type="term" value="P:peptidoglycan biosynthetic process"/>
    <property type="evidence" value="ECO:0007669"/>
    <property type="project" value="TreeGrafter"/>
</dbReference>